<dbReference type="EMBL" id="JARUJP010000022">
    <property type="protein sequence ID" value="MDW8802553.1"/>
    <property type="molecule type" value="Genomic_DNA"/>
</dbReference>
<dbReference type="RefSeq" id="WP_261671255.1">
    <property type="nucleotide sequence ID" value="NZ_JARUJP010000022.1"/>
</dbReference>
<reference evidence="1 2" key="1">
    <citation type="submission" date="2023-04" db="EMBL/GenBank/DDBJ databases">
        <title>Clostridium tannerae sp. nov., isolated from the fecal material of an alpaca.</title>
        <authorList>
            <person name="Miller S."/>
            <person name="Hendry M."/>
            <person name="King J."/>
            <person name="Sankaranarayanan K."/>
            <person name="Lawson P.A."/>
        </authorList>
    </citation>
    <scope>NUCLEOTIDE SEQUENCE [LARGE SCALE GENOMIC DNA]</scope>
    <source>
        <strain evidence="1 2">A1-XYC3</strain>
    </source>
</reference>
<accession>A0ABU4JX96</accession>
<protein>
    <submittedName>
        <fullName evidence="1">Uncharacterized protein</fullName>
    </submittedName>
</protein>
<gene>
    <name evidence="1" type="ORF">P8V03_15505</name>
</gene>
<sequence>MFNQIVLAGAAICGICLCVPKSSLQTLREKRAIKLAWRKLMQEKNLKNNLGEYYAIGDIKRIPNGYELRIITPIGFTDEKIKLLEEELAHTYNSNILVDYNKRTNRQIYIYLID</sequence>
<comment type="caution">
    <text evidence="1">The sequence shown here is derived from an EMBL/GenBank/DDBJ whole genome shotgun (WGS) entry which is preliminary data.</text>
</comment>
<dbReference type="Proteomes" id="UP001281656">
    <property type="component" value="Unassembled WGS sequence"/>
</dbReference>
<proteinExistence type="predicted"/>
<evidence type="ECO:0000313" key="1">
    <source>
        <dbReference type="EMBL" id="MDW8802553.1"/>
    </source>
</evidence>
<organism evidence="1 2">
    <name type="scientific">Clostridium tanneri</name>
    <dbReference type="NCBI Taxonomy" id="3037988"/>
    <lineage>
        <taxon>Bacteria</taxon>
        <taxon>Bacillati</taxon>
        <taxon>Bacillota</taxon>
        <taxon>Clostridia</taxon>
        <taxon>Eubacteriales</taxon>
        <taxon>Clostridiaceae</taxon>
        <taxon>Clostridium</taxon>
    </lineage>
</organism>
<evidence type="ECO:0000313" key="2">
    <source>
        <dbReference type="Proteomes" id="UP001281656"/>
    </source>
</evidence>
<name>A0ABU4JX96_9CLOT</name>
<keyword evidence="2" id="KW-1185">Reference proteome</keyword>